<evidence type="ECO:0000256" key="1">
    <source>
        <dbReference type="ARBA" id="ARBA00001946"/>
    </source>
</evidence>
<dbReference type="PANTHER" id="PTHR33653">
    <property type="entry name" value="RIBONUCLEASE VAPC2"/>
    <property type="match status" value="1"/>
</dbReference>
<keyword evidence="5 8" id="KW-0378">Hydrolase</keyword>
<keyword evidence="11" id="KW-1185">Reference proteome</keyword>
<comment type="function">
    <text evidence="8">Toxic component of a toxin-antitoxin (TA) system. An RNase.</text>
</comment>
<organism evidence="10 11">
    <name type="scientific">Sphaerospermopsis torques-reginae ITEP-024</name>
    <dbReference type="NCBI Taxonomy" id="984208"/>
    <lineage>
        <taxon>Bacteria</taxon>
        <taxon>Bacillati</taxon>
        <taxon>Cyanobacteriota</taxon>
        <taxon>Cyanophyceae</taxon>
        <taxon>Nostocales</taxon>
        <taxon>Aphanizomenonaceae</taxon>
        <taxon>Sphaerospermopsis</taxon>
        <taxon>Sphaerospermopsis torques-reginae</taxon>
    </lineage>
</organism>
<comment type="similarity">
    <text evidence="7 8">Belongs to the PINc/VapC protein family.</text>
</comment>
<dbReference type="Pfam" id="PF01850">
    <property type="entry name" value="PIN"/>
    <property type="match status" value="1"/>
</dbReference>
<gene>
    <name evidence="8" type="primary">vapC</name>
    <name evidence="10" type="ORF">K2F26_02825</name>
</gene>
<evidence type="ECO:0000259" key="9">
    <source>
        <dbReference type="Pfam" id="PF01850"/>
    </source>
</evidence>
<evidence type="ECO:0000256" key="7">
    <source>
        <dbReference type="ARBA" id="ARBA00038093"/>
    </source>
</evidence>
<evidence type="ECO:0000256" key="3">
    <source>
        <dbReference type="ARBA" id="ARBA00022722"/>
    </source>
</evidence>
<sequence>MSYLLDTNIVSFAMRNNLIIKEKLDQLRSRKELVSISCITYFEIKRGLFAAKATKKLEIFDNFCKDYQILFLDDLAIVEKAAEIHANLRLRGLPIQTEDILIAATAIIKGFTVVSNDSDLLRVEGLTVENWLYHVRLIAYDKRGECKDDQCRNELV</sequence>
<evidence type="ECO:0000256" key="8">
    <source>
        <dbReference type="HAMAP-Rule" id="MF_00265"/>
    </source>
</evidence>
<evidence type="ECO:0000313" key="10">
    <source>
        <dbReference type="EMBL" id="QYX32351.1"/>
    </source>
</evidence>
<evidence type="ECO:0000256" key="2">
    <source>
        <dbReference type="ARBA" id="ARBA00022649"/>
    </source>
</evidence>
<keyword evidence="3 8" id="KW-0540">Nuclease</keyword>
<evidence type="ECO:0000256" key="5">
    <source>
        <dbReference type="ARBA" id="ARBA00022801"/>
    </source>
</evidence>
<feature type="binding site" evidence="8">
    <location>
        <position position="99"/>
    </location>
    <ligand>
        <name>Mg(2+)</name>
        <dbReference type="ChEBI" id="CHEBI:18420"/>
    </ligand>
</feature>
<accession>A0ABX8X0X3</accession>
<feature type="domain" description="PIN" evidence="9">
    <location>
        <begin position="3"/>
        <end position="125"/>
    </location>
</feature>
<dbReference type="PANTHER" id="PTHR33653:SF1">
    <property type="entry name" value="RIBONUCLEASE VAPC2"/>
    <property type="match status" value="1"/>
</dbReference>
<name>A0ABX8X0X3_9CYAN</name>
<reference evidence="10 11" key="1">
    <citation type="journal article" date="2022" name="J. Am. Chem. Soc.">
        <title>Biosynthesis of Guanitoxin Enables Global Environmental Detection in Freshwater Cyanobacteria.</title>
        <authorList>
            <person name="Lima S.T."/>
            <person name="Fallon T.R."/>
            <person name="Cordoza J.L."/>
            <person name="Chekan J.R."/>
            <person name="Delbaje E."/>
            <person name="Hopiavuori A.R."/>
            <person name="Alvarenga D.O."/>
            <person name="Wood S.M."/>
            <person name="Luhavaya H."/>
            <person name="Baumgartner J.T."/>
            <person name="Dorr F.A."/>
            <person name="Etchegaray A."/>
            <person name="Pinto E."/>
            <person name="McKinnie S.M.K."/>
            <person name="Fiore M.F."/>
            <person name="Moore B.S."/>
        </authorList>
    </citation>
    <scope>NUCLEOTIDE SEQUENCE [LARGE SCALE GENOMIC DNA]</scope>
    <source>
        <strain evidence="10 11">ITEP-024</strain>
    </source>
</reference>
<dbReference type="EC" id="3.1.-.-" evidence="8"/>
<dbReference type="HAMAP" id="MF_00265">
    <property type="entry name" value="VapC_Nob1"/>
    <property type="match status" value="1"/>
</dbReference>
<dbReference type="InterPro" id="IPR002716">
    <property type="entry name" value="PIN_dom"/>
</dbReference>
<keyword evidence="2 8" id="KW-1277">Toxin-antitoxin system</keyword>
<evidence type="ECO:0000256" key="4">
    <source>
        <dbReference type="ARBA" id="ARBA00022723"/>
    </source>
</evidence>
<keyword evidence="8" id="KW-0800">Toxin</keyword>
<keyword evidence="6 8" id="KW-0460">Magnesium</keyword>
<dbReference type="EMBL" id="CP080598">
    <property type="protein sequence ID" value="QYX32351.1"/>
    <property type="molecule type" value="Genomic_DNA"/>
</dbReference>
<evidence type="ECO:0000256" key="6">
    <source>
        <dbReference type="ARBA" id="ARBA00022842"/>
    </source>
</evidence>
<dbReference type="InterPro" id="IPR022907">
    <property type="entry name" value="VapC_family"/>
</dbReference>
<comment type="cofactor">
    <cofactor evidence="1 8">
        <name>Mg(2+)</name>
        <dbReference type="ChEBI" id="CHEBI:18420"/>
    </cofactor>
</comment>
<dbReference type="Gene3D" id="3.40.50.1010">
    <property type="entry name" value="5'-nuclease"/>
    <property type="match status" value="1"/>
</dbReference>
<dbReference type="RefSeq" id="WP_220610266.1">
    <property type="nucleotide sequence ID" value="NZ_CP080598.1"/>
</dbReference>
<dbReference type="Proteomes" id="UP000826540">
    <property type="component" value="Chromosome"/>
</dbReference>
<dbReference type="InterPro" id="IPR029060">
    <property type="entry name" value="PIN-like_dom_sf"/>
</dbReference>
<feature type="binding site" evidence="8">
    <location>
        <position position="6"/>
    </location>
    <ligand>
        <name>Mg(2+)</name>
        <dbReference type="ChEBI" id="CHEBI:18420"/>
    </ligand>
</feature>
<dbReference type="InterPro" id="IPR050556">
    <property type="entry name" value="Type_II_TA_system_RNase"/>
</dbReference>
<evidence type="ECO:0000313" key="11">
    <source>
        <dbReference type="Proteomes" id="UP000826540"/>
    </source>
</evidence>
<proteinExistence type="inferred from homology"/>
<keyword evidence="4 8" id="KW-0479">Metal-binding</keyword>
<dbReference type="SUPFAM" id="SSF88723">
    <property type="entry name" value="PIN domain-like"/>
    <property type="match status" value="1"/>
</dbReference>
<protein>
    <recommendedName>
        <fullName evidence="8">Ribonuclease VapC</fullName>
        <shortName evidence="8">RNase VapC</shortName>
        <ecNumber evidence="8">3.1.-.-</ecNumber>
    </recommendedName>
    <alternativeName>
        <fullName evidence="8">Toxin VapC</fullName>
    </alternativeName>
</protein>
<dbReference type="CDD" id="cd18744">
    <property type="entry name" value="PIN_VapC4-5_FitB-like"/>
    <property type="match status" value="1"/>
</dbReference>